<feature type="transmembrane region" description="Helical" evidence="1">
    <location>
        <begin position="46"/>
        <end position="68"/>
    </location>
</feature>
<protein>
    <submittedName>
        <fullName evidence="2">Uncharacterized protein</fullName>
    </submittedName>
</protein>
<keyword evidence="1" id="KW-0472">Membrane</keyword>
<accession>W2C341</accession>
<dbReference type="AlphaFoldDB" id="W2C341"/>
<name>W2C341_9BACT</name>
<feature type="transmembrane region" description="Helical" evidence="1">
    <location>
        <begin position="105"/>
        <end position="122"/>
    </location>
</feature>
<feature type="transmembrane region" description="Helical" evidence="1">
    <location>
        <begin position="75"/>
        <end position="93"/>
    </location>
</feature>
<comment type="caution">
    <text evidence="2">The sequence shown here is derived from an EMBL/GenBank/DDBJ whole genome shotgun (WGS) entry which is preliminary data.</text>
</comment>
<evidence type="ECO:0000313" key="2">
    <source>
        <dbReference type="EMBL" id="ETK01575.1"/>
    </source>
</evidence>
<organism evidence="2 3">
    <name type="scientific">Tannerella sp. oral taxon BU063 isolate Cell 2</name>
    <dbReference type="NCBI Taxonomy" id="1411148"/>
    <lineage>
        <taxon>Bacteria</taxon>
        <taxon>Pseudomonadati</taxon>
        <taxon>Bacteroidota</taxon>
        <taxon>Bacteroidia</taxon>
        <taxon>Bacteroidales</taxon>
        <taxon>Tannerellaceae</taxon>
        <taxon>Tannerella</taxon>
    </lineage>
</organism>
<dbReference type="EMBL" id="AYUF01000474">
    <property type="protein sequence ID" value="ETK01575.1"/>
    <property type="molecule type" value="Genomic_DNA"/>
</dbReference>
<dbReference type="PATRIC" id="fig|1411148.3.peg.1421"/>
<proteinExistence type="predicted"/>
<evidence type="ECO:0000256" key="1">
    <source>
        <dbReference type="SAM" id="Phobius"/>
    </source>
</evidence>
<keyword evidence="1" id="KW-0812">Transmembrane</keyword>
<sequence length="156" mass="17409">MENQFVLPRRVRAKYSTFVKTLTAIVLVANVACMCLLLPGASLSIWLVWGGVVPGLMFVFAGLAPVWFEEHEDRYVLRLVAMSMTFDRAVYVATPISKEDLEGTIRLFASGGFCGFTGWFWSRRMGRFRCFASDLGAPLLRIHRPGEERGGVVVNG</sequence>
<reference evidence="2 3" key="1">
    <citation type="submission" date="2013-11" db="EMBL/GenBank/DDBJ databases">
        <title>Single cell genomics of uncultured Tannerella BU063 (oral taxon 286).</title>
        <authorList>
            <person name="Beall C.J."/>
            <person name="Campbell A.G."/>
            <person name="Griffen A.L."/>
            <person name="Podar M."/>
            <person name="Leys E.J."/>
        </authorList>
    </citation>
    <scope>NUCLEOTIDE SEQUENCE [LARGE SCALE GENOMIC DNA]</scope>
    <source>
        <strain evidence="2">Cell 2</strain>
    </source>
</reference>
<feature type="transmembrane region" description="Helical" evidence="1">
    <location>
        <begin position="21"/>
        <end position="40"/>
    </location>
</feature>
<dbReference type="Proteomes" id="UP000018837">
    <property type="component" value="Unassembled WGS sequence"/>
</dbReference>
<keyword evidence="1" id="KW-1133">Transmembrane helix</keyword>
<evidence type="ECO:0000313" key="3">
    <source>
        <dbReference type="Proteomes" id="UP000018837"/>
    </source>
</evidence>
<gene>
    <name evidence="2" type="ORF">N425_09025</name>
</gene>